<protein>
    <submittedName>
        <fullName evidence="2">Transcriptional regulator</fullName>
    </submittedName>
</protein>
<dbReference type="Proteomes" id="UP000655589">
    <property type="component" value="Unassembled WGS sequence"/>
</dbReference>
<reference evidence="2" key="2">
    <citation type="submission" date="2020-09" db="EMBL/GenBank/DDBJ databases">
        <authorList>
            <person name="Sun Q."/>
            <person name="Ohkuma M."/>
        </authorList>
    </citation>
    <scope>NUCLEOTIDE SEQUENCE</scope>
    <source>
        <strain evidence="2">JCM 3051</strain>
    </source>
</reference>
<dbReference type="AlphaFoldDB" id="A0A8H9GIA4"/>
<dbReference type="Pfam" id="PF17765">
    <property type="entry name" value="MLTR_LBD"/>
    <property type="match status" value="1"/>
</dbReference>
<name>A0A8H9GIA4_9MICO</name>
<evidence type="ECO:0000259" key="1">
    <source>
        <dbReference type="PROSITE" id="PS50943"/>
    </source>
</evidence>
<sequence>MDELGTALRTWRDRLTPGDVGLPHLSPRRVAGLRRSELAQLSGISVEYVVRLEQGRASTPSAQVCAALARALQLSDGEQAHLFRLAGHATTPDRVPQMIPGSVHRIVEQLSTSPVLVCDAGWQMLHWNPLFAAALGDPTRSPAGERNVLLLQFEGRMPRIRQTADELDAFERSLVADLRATTSRYPKDPGLRSLVARLHDSARFRALWEQRTVGEHQGATKVVEHPTVGDIAVESNVLTTQGSDLRIVVDTPRDTEAAGRLALLSAVGMQEMAVRSS</sequence>
<dbReference type="GO" id="GO:0003677">
    <property type="term" value="F:DNA binding"/>
    <property type="evidence" value="ECO:0007669"/>
    <property type="project" value="InterPro"/>
</dbReference>
<dbReference type="PANTHER" id="PTHR35010">
    <property type="entry name" value="BLL4672 PROTEIN-RELATED"/>
    <property type="match status" value="1"/>
</dbReference>
<keyword evidence="3" id="KW-1185">Reference proteome</keyword>
<evidence type="ECO:0000313" key="3">
    <source>
        <dbReference type="Proteomes" id="UP000655589"/>
    </source>
</evidence>
<gene>
    <name evidence="2" type="ORF">GCM10010102_26180</name>
</gene>
<dbReference type="CDD" id="cd00093">
    <property type="entry name" value="HTH_XRE"/>
    <property type="match status" value="1"/>
</dbReference>
<reference evidence="2" key="1">
    <citation type="journal article" date="2014" name="Int. J. Syst. Evol. Microbiol.">
        <title>Complete genome sequence of Corynebacterium casei LMG S-19264T (=DSM 44701T), isolated from a smear-ripened cheese.</title>
        <authorList>
            <consortium name="US DOE Joint Genome Institute (JGI-PGF)"/>
            <person name="Walter F."/>
            <person name="Albersmeier A."/>
            <person name="Kalinowski J."/>
            <person name="Ruckert C."/>
        </authorList>
    </citation>
    <scope>NUCLEOTIDE SEQUENCE</scope>
    <source>
        <strain evidence="2">JCM 3051</strain>
    </source>
</reference>
<dbReference type="InterPro" id="IPR010982">
    <property type="entry name" value="Lambda_DNA-bd_dom_sf"/>
</dbReference>
<accession>A0A8H9GIA4</accession>
<dbReference type="RefSeq" id="WP_171107897.1">
    <property type="nucleotide sequence ID" value="NZ_BMPT01000010.1"/>
</dbReference>
<dbReference type="InterPro" id="IPR041413">
    <property type="entry name" value="MLTR_LBD"/>
</dbReference>
<dbReference type="Pfam" id="PF13560">
    <property type="entry name" value="HTH_31"/>
    <property type="match status" value="1"/>
</dbReference>
<dbReference type="PANTHER" id="PTHR35010:SF2">
    <property type="entry name" value="BLL4672 PROTEIN"/>
    <property type="match status" value="1"/>
</dbReference>
<dbReference type="SMART" id="SM00530">
    <property type="entry name" value="HTH_XRE"/>
    <property type="match status" value="1"/>
</dbReference>
<dbReference type="SUPFAM" id="SSF47413">
    <property type="entry name" value="lambda repressor-like DNA-binding domains"/>
    <property type="match status" value="1"/>
</dbReference>
<dbReference type="Gene3D" id="3.30.450.180">
    <property type="match status" value="1"/>
</dbReference>
<dbReference type="PROSITE" id="PS50943">
    <property type="entry name" value="HTH_CROC1"/>
    <property type="match status" value="1"/>
</dbReference>
<feature type="domain" description="HTH cro/C1-type" evidence="1">
    <location>
        <begin position="28"/>
        <end position="79"/>
    </location>
</feature>
<proteinExistence type="predicted"/>
<organism evidence="2 3">
    <name type="scientific">Promicromonospora citrea</name>
    <dbReference type="NCBI Taxonomy" id="43677"/>
    <lineage>
        <taxon>Bacteria</taxon>
        <taxon>Bacillati</taxon>
        <taxon>Actinomycetota</taxon>
        <taxon>Actinomycetes</taxon>
        <taxon>Micrococcales</taxon>
        <taxon>Promicromonosporaceae</taxon>
        <taxon>Promicromonospora</taxon>
    </lineage>
</organism>
<dbReference type="InterPro" id="IPR001387">
    <property type="entry name" value="Cro/C1-type_HTH"/>
</dbReference>
<evidence type="ECO:0000313" key="2">
    <source>
        <dbReference type="EMBL" id="GGM29175.1"/>
    </source>
</evidence>
<dbReference type="Gene3D" id="1.10.260.40">
    <property type="entry name" value="lambda repressor-like DNA-binding domains"/>
    <property type="match status" value="1"/>
</dbReference>
<comment type="caution">
    <text evidence="2">The sequence shown here is derived from an EMBL/GenBank/DDBJ whole genome shotgun (WGS) entry which is preliminary data.</text>
</comment>
<dbReference type="EMBL" id="BMPT01000010">
    <property type="protein sequence ID" value="GGM29175.1"/>
    <property type="molecule type" value="Genomic_DNA"/>
</dbReference>